<feature type="compositionally biased region" description="Basic residues" evidence="10">
    <location>
        <begin position="195"/>
        <end position="204"/>
    </location>
</feature>
<proteinExistence type="inferred from homology"/>
<dbReference type="CDD" id="cd01459">
    <property type="entry name" value="vWA_copine_like"/>
    <property type="match status" value="1"/>
</dbReference>
<dbReference type="GO" id="GO:0046872">
    <property type="term" value="F:metal ion binding"/>
    <property type="evidence" value="ECO:0007669"/>
    <property type="project" value="UniProtKB-KW"/>
</dbReference>
<evidence type="ECO:0000256" key="3">
    <source>
        <dbReference type="ARBA" id="ARBA00022475"/>
    </source>
</evidence>
<feature type="domain" description="C2" evidence="11">
    <location>
        <begin position="695"/>
        <end position="819"/>
    </location>
</feature>
<evidence type="ECO:0000256" key="7">
    <source>
        <dbReference type="ARBA" id="ARBA00022837"/>
    </source>
</evidence>
<dbReference type="SMART" id="SM00327">
    <property type="entry name" value="VWA"/>
    <property type="match status" value="1"/>
</dbReference>
<dbReference type="InterPro" id="IPR037768">
    <property type="entry name" value="C2B_Copine"/>
</dbReference>
<evidence type="ECO:0000256" key="8">
    <source>
        <dbReference type="ARBA" id="ARBA00023136"/>
    </source>
</evidence>
<dbReference type="Gene3D" id="2.60.40.150">
    <property type="entry name" value="C2 domain"/>
    <property type="match status" value="2"/>
</dbReference>
<evidence type="ECO:0000256" key="4">
    <source>
        <dbReference type="ARBA" id="ARBA00022723"/>
    </source>
</evidence>
<keyword evidence="4" id="KW-0479">Metal-binding</keyword>
<dbReference type="InterPro" id="IPR045052">
    <property type="entry name" value="Copine"/>
</dbReference>
<keyword evidence="6" id="KW-0611">Plant defense</keyword>
<evidence type="ECO:0000259" key="11">
    <source>
        <dbReference type="PROSITE" id="PS50004"/>
    </source>
</evidence>
<dbReference type="AlphaFoldDB" id="A0AAP0H1C9"/>
<dbReference type="InterPro" id="IPR035892">
    <property type="entry name" value="C2_domain_sf"/>
</dbReference>
<feature type="domain" description="C2" evidence="11">
    <location>
        <begin position="546"/>
        <end position="679"/>
    </location>
</feature>
<evidence type="ECO:0000313" key="12">
    <source>
        <dbReference type="EMBL" id="KAK9066345.1"/>
    </source>
</evidence>
<gene>
    <name evidence="12" type="ORF">SSX86_013667</name>
</gene>
<evidence type="ECO:0000256" key="10">
    <source>
        <dbReference type="SAM" id="MobiDB-lite"/>
    </source>
</evidence>
<evidence type="ECO:0000256" key="6">
    <source>
        <dbReference type="ARBA" id="ARBA00022821"/>
    </source>
</evidence>
<keyword evidence="5" id="KW-0677">Repeat</keyword>
<reference evidence="12 13" key="1">
    <citation type="submission" date="2024-04" db="EMBL/GenBank/DDBJ databases">
        <title>The reference genome of an endangered Asteraceae, Deinandra increscens subsp. villosa, native to the Central Coast of California.</title>
        <authorList>
            <person name="Guilliams M."/>
            <person name="Hasenstab-Lehman K."/>
            <person name="Meyer R."/>
            <person name="Mcevoy S."/>
        </authorList>
    </citation>
    <scope>NUCLEOTIDE SEQUENCE [LARGE SCALE GENOMIC DNA]</scope>
    <source>
        <tissue evidence="12">Leaf</tissue>
    </source>
</reference>
<comment type="subcellular location">
    <subcellularLocation>
        <location evidence="1">Cell membrane</location>
        <topology evidence="1">Lipid-anchor</topology>
    </subcellularLocation>
</comment>
<keyword evidence="8" id="KW-0472">Membrane</keyword>
<dbReference type="SUPFAM" id="SSF53300">
    <property type="entry name" value="vWA-like"/>
    <property type="match status" value="1"/>
</dbReference>
<evidence type="ECO:0000256" key="1">
    <source>
        <dbReference type="ARBA" id="ARBA00004193"/>
    </source>
</evidence>
<name>A0AAP0H1C9_9ASTR</name>
<organism evidence="12 13">
    <name type="scientific">Deinandra increscens subsp. villosa</name>
    <dbReference type="NCBI Taxonomy" id="3103831"/>
    <lineage>
        <taxon>Eukaryota</taxon>
        <taxon>Viridiplantae</taxon>
        <taxon>Streptophyta</taxon>
        <taxon>Embryophyta</taxon>
        <taxon>Tracheophyta</taxon>
        <taxon>Spermatophyta</taxon>
        <taxon>Magnoliopsida</taxon>
        <taxon>eudicotyledons</taxon>
        <taxon>Gunneridae</taxon>
        <taxon>Pentapetalae</taxon>
        <taxon>asterids</taxon>
        <taxon>campanulids</taxon>
        <taxon>Asterales</taxon>
        <taxon>Asteraceae</taxon>
        <taxon>Asteroideae</taxon>
        <taxon>Heliantheae alliance</taxon>
        <taxon>Madieae</taxon>
        <taxon>Madiinae</taxon>
        <taxon>Deinandra</taxon>
    </lineage>
</organism>
<dbReference type="InterPro" id="IPR035079">
    <property type="entry name" value="LFY_SAM"/>
</dbReference>
<dbReference type="PANTHER" id="PTHR10857:SF106">
    <property type="entry name" value="C2 DOMAIN-CONTAINING PROTEIN"/>
    <property type="match status" value="1"/>
</dbReference>
<dbReference type="InterPro" id="IPR000008">
    <property type="entry name" value="C2_dom"/>
</dbReference>
<feature type="region of interest" description="Disordered" evidence="10">
    <location>
        <begin position="18"/>
        <end position="49"/>
    </location>
</feature>
<dbReference type="CDD" id="cd04048">
    <property type="entry name" value="C2A_Copine"/>
    <property type="match status" value="1"/>
</dbReference>
<dbReference type="SUPFAM" id="SSF49562">
    <property type="entry name" value="C2 domain (Calcium/lipid-binding domain, CaLB)"/>
    <property type="match status" value="2"/>
</dbReference>
<dbReference type="CDD" id="cd04047">
    <property type="entry name" value="C2B_Copine"/>
    <property type="match status" value="1"/>
</dbReference>
<feature type="compositionally biased region" description="Acidic residues" evidence="10">
    <location>
        <begin position="220"/>
        <end position="231"/>
    </location>
</feature>
<dbReference type="Gene3D" id="1.10.4180.10">
    <property type="entry name" value="Protein LEAFY"/>
    <property type="match status" value="1"/>
</dbReference>
<dbReference type="GO" id="GO:0071277">
    <property type="term" value="P:cellular response to calcium ion"/>
    <property type="evidence" value="ECO:0007669"/>
    <property type="project" value="TreeGrafter"/>
</dbReference>
<evidence type="ECO:0000313" key="13">
    <source>
        <dbReference type="Proteomes" id="UP001408789"/>
    </source>
</evidence>
<keyword evidence="13" id="KW-1185">Reference proteome</keyword>
<dbReference type="Pfam" id="PF00168">
    <property type="entry name" value="C2"/>
    <property type="match status" value="2"/>
</dbReference>
<dbReference type="GO" id="GO:0005544">
    <property type="term" value="F:calcium-dependent phospholipid binding"/>
    <property type="evidence" value="ECO:0007669"/>
    <property type="project" value="InterPro"/>
</dbReference>
<dbReference type="Pfam" id="PF01698">
    <property type="entry name" value="SAM_LFY"/>
    <property type="match status" value="1"/>
</dbReference>
<protein>
    <recommendedName>
        <fullName evidence="11">C2 domain-containing protein</fullName>
    </recommendedName>
</protein>
<dbReference type="Pfam" id="PF17538">
    <property type="entry name" value="C_LFY_FLO"/>
    <property type="match status" value="1"/>
</dbReference>
<dbReference type="PANTHER" id="PTHR10857">
    <property type="entry name" value="COPINE"/>
    <property type="match status" value="1"/>
</dbReference>
<sequence>MDPDSLSANLFKWDTRAALAPPPSRGYDPVNLQPQPPPPPPPAPGMGGGYLVRESRDLGGLEEVFHAYGVRYFTASKISELGFTANTLLDMKDEELDEMMNSLCHIFRWDLLVGERYGIKAAVRAERRRLEEEDSRRRYILASDNTNTLDALSQEGLSEEPVQQEIEAVGSGGGGAWELAAMGMCATGVKTKQGGQRKSKKLGVKGRIGSSSQAGRGDDNNYENESDDDPAENGGGAERQREHPFIVTEPGEVARGKKNGLDYLFHLYEQCRDFLIQVQTIAKERGEKCPTKVTNQVFRFAKKAGASYINKPKMRHYVHCYALHCLDEEGSNALRRDFKERGENVGAWRQACYKPLVTIAARQGWDIDAIFSTHPRLSIWCRVSVLSCANSWRGYIFELKCDCIFIYDQYSIPKWLEQFSLHDQEVIPHASKPPTVKVSKKDARSVFYLWARAVCVCVPHVRYDEAARDQADDNTEEGITSGPLLINSHISDFSPLSSLHCTAALSSSVSNHHQAVAMGNCCLGGDDGGGQYAIAGSSSHPDANLPNDAVEGFLKSRGYHGLYTQIELSLSASNLRDRDVLSKSDPMVVVYTKGRDGSLQELGRTEVVLNSLSPQWIKKVIITYYFEVVQTLLFRVYDIDTQFHGLEEKMLKLDEQQLLGEATCLLSEIVTKRDRTLAIDLVGKVESTSSPHLKKLGQLKVHAEECVVSKTTAELVFRCTDLENKELFSKSDPFLVISKCVESGNAVPICKTEFLKNDLNPMWKPVSISISRAGSKETPLVIECFNFNSNGRHDLLGKVQKSLADLERLSYGGQGEHMFVPIYFGKDQQNKVLKSRLFVDKFSESVHHTFLDYLDNGFELSFMVAIDFTASNGNPRLPDSLHYIDHSGRPNAYQKAILDVGEVLQCYDSDRKFHAWGFGARPIDGPVSHCFNLNGSSGHSQVEGIHGIMMAYASALFNVTLAGPTLFGPVIGAAARIASQSLAANEKKYFVLLIITDGVITDLQETKDALVNASDLPLSILIVGVGGADFKEMEVLDADKGERLESTTGRVATRDIVQFVPFRDVQGGELSVVHSLLEELPSQFLTFMRNRDIRPST</sequence>
<dbReference type="GO" id="GO:0003677">
    <property type="term" value="F:DNA binding"/>
    <property type="evidence" value="ECO:0007669"/>
    <property type="project" value="InterPro"/>
</dbReference>
<keyword evidence="3" id="KW-1003">Cell membrane</keyword>
<dbReference type="InterPro" id="IPR038276">
    <property type="entry name" value="Floricaula/leafy_C_sf"/>
</dbReference>
<keyword evidence="7" id="KW-0106">Calcium</keyword>
<dbReference type="FunFam" id="2.60.40.150:FF:000168">
    <property type="entry name" value="Protein BONZAI 1"/>
    <property type="match status" value="1"/>
</dbReference>
<dbReference type="EMBL" id="JBCNJP010000015">
    <property type="protein sequence ID" value="KAK9066345.1"/>
    <property type="molecule type" value="Genomic_DNA"/>
</dbReference>
<dbReference type="GO" id="GO:0005886">
    <property type="term" value="C:plasma membrane"/>
    <property type="evidence" value="ECO:0007669"/>
    <property type="project" value="UniProtKB-SubCell"/>
</dbReference>
<dbReference type="InterPro" id="IPR002035">
    <property type="entry name" value="VWF_A"/>
</dbReference>
<dbReference type="Proteomes" id="UP001408789">
    <property type="component" value="Unassembled WGS sequence"/>
</dbReference>
<accession>A0AAP0H1C9</accession>
<dbReference type="InterPro" id="IPR036465">
    <property type="entry name" value="vWFA_dom_sf"/>
</dbReference>
<feature type="compositionally biased region" description="Pro residues" evidence="10">
    <location>
        <begin position="34"/>
        <end position="44"/>
    </location>
</feature>
<dbReference type="Pfam" id="PF07002">
    <property type="entry name" value="Copine"/>
    <property type="match status" value="1"/>
</dbReference>
<comment type="similarity">
    <text evidence="2">Belongs to the copine family.</text>
</comment>
<dbReference type="SMART" id="SM00239">
    <property type="entry name" value="C2"/>
    <property type="match status" value="2"/>
</dbReference>
<keyword evidence="9" id="KW-0449">Lipoprotein</keyword>
<dbReference type="InterPro" id="IPR010734">
    <property type="entry name" value="Copine_C"/>
</dbReference>
<comment type="caution">
    <text evidence="12">The sequence shown here is derived from an EMBL/GenBank/DDBJ whole genome shotgun (WGS) entry which is preliminary data.</text>
</comment>
<dbReference type="PROSITE" id="PS50004">
    <property type="entry name" value="C2"/>
    <property type="match status" value="2"/>
</dbReference>
<evidence type="ECO:0000256" key="5">
    <source>
        <dbReference type="ARBA" id="ARBA00022737"/>
    </source>
</evidence>
<evidence type="ECO:0000256" key="9">
    <source>
        <dbReference type="ARBA" id="ARBA00023288"/>
    </source>
</evidence>
<dbReference type="GO" id="GO:0006952">
    <property type="term" value="P:defense response"/>
    <property type="evidence" value="ECO:0007669"/>
    <property type="project" value="UniProtKB-KW"/>
</dbReference>
<dbReference type="InterPro" id="IPR035209">
    <property type="entry name" value="FLO/LFY_C"/>
</dbReference>
<evidence type="ECO:0000256" key="2">
    <source>
        <dbReference type="ARBA" id="ARBA00009048"/>
    </source>
</evidence>
<feature type="region of interest" description="Disordered" evidence="10">
    <location>
        <begin position="191"/>
        <end position="251"/>
    </location>
</feature>